<organism evidence="3 4">
    <name type="scientific">Bathycoccus prasinos</name>
    <dbReference type="NCBI Taxonomy" id="41875"/>
    <lineage>
        <taxon>Eukaryota</taxon>
        <taxon>Viridiplantae</taxon>
        <taxon>Chlorophyta</taxon>
        <taxon>Mamiellophyceae</taxon>
        <taxon>Mamiellales</taxon>
        <taxon>Bathycoccaceae</taxon>
        <taxon>Bathycoccus</taxon>
    </lineage>
</organism>
<dbReference type="InterPro" id="IPR006861">
    <property type="entry name" value="HABP4_PAIRBP1-bd"/>
</dbReference>
<feature type="compositionally biased region" description="Basic residues" evidence="1">
    <location>
        <begin position="49"/>
        <end position="63"/>
    </location>
</feature>
<feature type="region of interest" description="Disordered" evidence="1">
    <location>
        <begin position="166"/>
        <end position="289"/>
    </location>
</feature>
<dbReference type="PANTHER" id="PTHR12299">
    <property type="entry name" value="HYALURONIC ACID-BINDING PROTEIN 4"/>
    <property type="match status" value="1"/>
</dbReference>
<dbReference type="SMART" id="SM01233">
    <property type="entry name" value="HABP4_PAI-RBP1"/>
    <property type="match status" value="1"/>
</dbReference>
<dbReference type="GeneID" id="19013700"/>
<feature type="region of interest" description="Disordered" evidence="1">
    <location>
        <begin position="1"/>
        <end position="110"/>
    </location>
</feature>
<feature type="compositionally biased region" description="Gly residues" evidence="1">
    <location>
        <begin position="236"/>
        <end position="274"/>
    </location>
</feature>
<dbReference type="Proteomes" id="UP000198341">
    <property type="component" value="Chromosome 9"/>
</dbReference>
<evidence type="ECO:0000313" key="4">
    <source>
        <dbReference type="Proteomes" id="UP000198341"/>
    </source>
</evidence>
<dbReference type="STRING" id="41875.K8FIG5"/>
<accession>K8FIG5</accession>
<feature type="domain" description="Hyaluronan/mRNA-binding protein" evidence="2">
    <location>
        <begin position="55"/>
        <end position="131"/>
    </location>
</feature>
<dbReference type="GO" id="GO:0005737">
    <property type="term" value="C:cytoplasm"/>
    <property type="evidence" value="ECO:0007669"/>
    <property type="project" value="TreeGrafter"/>
</dbReference>
<reference evidence="3 4" key="1">
    <citation type="submission" date="2011-10" db="EMBL/GenBank/DDBJ databases">
        <authorList>
            <person name="Genoscope - CEA"/>
        </authorList>
    </citation>
    <scope>NUCLEOTIDE SEQUENCE [LARGE SCALE GENOMIC DNA]</scope>
    <source>
        <strain evidence="3 4">RCC 1105</strain>
    </source>
</reference>
<dbReference type="RefSeq" id="XP_007511249.1">
    <property type="nucleotide sequence ID" value="XM_007511187.1"/>
</dbReference>
<protein>
    <recommendedName>
        <fullName evidence="2">Hyaluronan/mRNA-binding protein domain-containing protein</fullName>
    </recommendedName>
</protein>
<dbReference type="InterPro" id="IPR039764">
    <property type="entry name" value="HABP4/SERBP1-like"/>
</dbReference>
<dbReference type="eggNOG" id="KOG2945">
    <property type="taxonomic scope" value="Eukaryota"/>
</dbReference>
<feature type="compositionally biased region" description="Basic and acidic residues" evidence="1">
    <location>
        <begin position="166"/>
        <end position="178"/>
    </location>
</feature>
<gene>
    <name evidence="3" type="ORF">Bathy09g01930</name>
</gene>
<dbReference type="AlphaFoldDB" id="K8FIG5"/>
<keyword evidence="4" id="KW-1185">Reference proteome</keyword>
<dbReference type="KEGG" id="bpg:Bathy09g01930"/>
<dbReference type="GO" id="GO:0003723">
    <property type="term" value="F:RNA binding"/>
    <property type="evidence" value="ECO:0007669"/>
    <property type="project" value="InterPro"/>
</dbReference>
<dbReference type="GO" id="GO:0005634">
    <property type="term" value="C:nucleus"/>
    <property type="evidence" value="ECO:0007669"/>
    <property type="project" value="TreeGrafter"/>
</dbReference>
<feature type="compositionally biased region" description="Basic and acidic residues" evidence="1">
    <location>
        <begin position="191"/>
        <end position="217"/>
    </location>
</feature>
<dbReference type="PANTHER" id="PTHR12299:SF17">
    <property type="entry name" value="AT19571P-RELATED"/>
    <property type="match status" value="1"/>
</dbReference>
<evidence type="ECO:0000313" key="3">
    <source>
        <dbReference type="EMBL" id="CCO66809.1"/>
    </source>
</evidence>
<evidence type="ECO:0000259" key="2">
    <source>
        <dbReference type="SMART" id="SM01233"/>
    </source>
</evidence>
<proteinExistence type="predicted"/>
<sequence>MSANPFAALGEDGPNPVAAKDKAKPASHKEVTGGAKEKQYGAKGQQGDKKKHTSGKHDRTHHGKSSEHKGGAGKGNWGKAGDELDAKMDDGGNESATEQEMEAPSNEISLEEAMRLKEEKKKAVAALAKTGPARAVDSSAFESMAAPKKLEDEENHLDMLKVDAKFRKRGEKEVKAKQTLDLNFKVAPTESNDRDDDRRDRGRDRGGRDRNRGDKGKGGGGGGGGGGRGGDRGRGGRGGNSGGGRGGNSGGGRGGNSGARGGGGGGGGGRGGRGANINVADNAAFPSLG</sequence>
<dbReference type="EMBL" id="FO082270">
    <property type="protein sequence ID" value="CCO66809.1"/>
    <property type="molecule type" value="Genomic_DNA"/>
</dbReference>
<feature type="compositionally biased region" description="Gly residues" evidence="1">
    <location>
        <begin position="218"/>
        <end position="228"/>
    </location>
</feature>
<evidence type="ECO:0000256" key="1">
    <source>
        <dbReference type="SAM" id="MobiDB-lite"/>
    </source>
</evidence>
<feature type="compositionally biased region" description="Basic and acidic residues" evidence="1">
    <location>
        <begin position="80"/>
        <end position="90"/>
    </location>
</feature>
<feature type="compositionally biased region" description="Basic and acidic residues" evidence="1">
    <location>
        <begin position="19"/>
        <end position="40"/>
    </location>
</feature>
<name>K8FIG5_9CHLO</name>